<protein>
    <recommendedName>
        <fullName evidence="6">Aromatic amino acid beta-eliminating lyase/threonine aldolase domain-containing protein</fullName>
    </recommendedName>
</protein>
<evidence type="ECO:0000256" key="4">
    <source>
        <dbReference type="ARBA" id="ARBA00023239"/>
    </source>
</evidence>
<dbReference type="GO" id="GO:0005829">
    <property type="term" value="C:cytosol"/>
    <property type="evidence" value="ECO:0007669"/>
    <property type="project" value="TreeGrafter"/>
</dbReference>
<dbReference type="InterPro" id="IPR015421">
    <property type="entry name" value="PyrdxlP-dep_Trfase_major"/>
</dbReference>
<evidence type="ECO:0000256" key="3">
    <source>
        <dbReference type="ARBA" id="ARBA00022898"/>
    </source>
</evidence>
<reference evidence="7" key="1">
    <citation type="submission" date="2021-01" db="EMBL/GenBank/DDBJ databases">
        <authorList>
            <person name="Corre E."/>
            <person name="Pelletier E."/>
            <person name="Niang G."/>
            <person name="Scheremetjew M."/>
            <person name="Finn R."/>
            <person name="Kale V."/>
            <person name="Holt S."/>
            <person name="Cochrane G."/>
            <person name="Meng A."/>
            <person name="Brown T."/>
            <person name="Cohen L."/>
        </authorList>
    </citation>
    <scope>NUCLEOTIDE SEQUENCE</scope>
    <source>
        <strain evidence="7">SAG 63-3</strain>
    </source>
</reference>
<accession>A0A7S0YAR5</accession>
<dbReference type="InterPro" id="IPR001597">
    <property type="entry name" value="ArAA_b-elim_lyase/Thr_aldolase"/>
</dbReference>
<dbReference type="SUPFAM" id="SSF53383">
    <property type="entry name" value="PLP-dependent transferases"/>
    <property type="match status" value="1"/>
</dbReference>
<feature type="modified residue" description="N6-(pyridoxal phosphate)lysine" evidence="5">
    <location>
        <position position="205"/>
    </location>
</feature>
<evidence type="ECO:0000313" key="7">
    <source>
        <dbReference type="EMBL" id="CAD8769778.1"/>
    </source>
</evidence>
<organism evidence="7">
    <name type="scientific">Polytomella parva</name>
    <dbReference type="NCBI Taxonomy" id="51329"/>
    <lineage>
        <taxon>Eukaryota</taxon>
        <taxon>Viridiplantae</taxon>
        <taxon>Chlorophyta</taxon>
        <taxon>core chlorophytes</taxon>
        <taxon>Chlorophyceae</taxon>
        <taxon>CS clade</taxon>
        <taxon>Chlamydomonadales</taxon>
        <taxon>Chlamydomonadaceae</taxon>
        <taxon>Polytomella</taxon>
    </lineage>
</organism>
<dbReference type="NCBIfam" id="NF007825">
    <property type="entry name" value="PRK10534.1"/>
    <property type="match status" value="1"/>
</dbReference>
<dbReference type="PANTHER" id="PTHR48097">
    <property type="entry name" value="L-THREONINE ALDOLASE-RELATED"/>
    <property type="match status" value="1"/>
</dbReference>
<dbReference type="Pfam" id="PF01212">
    <property type="entry name" value="Beta_elim_lyase"/>
    <property type="match status" value="1"/>
</dbReference>
<evidence type="ECO:0000259" key="6">
    <source>
        <dbReference type="Pfam" id="PF01212"/>
    </source>
</evidence>
<dbReference type="GO" id="GO:0006567">
    <property type="term" value="P:L-threonine catabolic process"/>
    <property type="evidence" value="ECO:0007669"/>
    <property type="project" value="TreeGrafter"/>
</dbReference>
<dbReference type="PANTHER" id="PTHR48097:SF9">
    <property type="entry name" value="L-THREONINE ALDOLASE"/>
    <property type="match status" value="1"/>
</dbReference>
<dbReference type="EMBL" id="HBFM01009687">
    <property type="protein sequence ID" value="CAD8769778.1"/>
    <property type="molecule type" value="Transcribed_RNA"/>
</dbReference>
<dbReference type="InterPro" id="IPR015424">
    <property type="entry name" value="PyrdxlP-dep_Trfase"/>
</dbReference>
<dbReference type="GO" id="GO:0008732">
    <property type="term" value="F:L-allo-threonine aldolase activity"/>
    <property type="evidence" value="ECO:0007669"/>
    <property type="project" value="TreeGrafter"/>
</dbReference>
<proteinExistence type="inferred from homology"/>
<dbReference type="InterPro" id="IPR023603">
    <property type="entry name" value="Low_specificity_L-TA-like"/>
</dbReference>
<dbReference type="NCBIfam" id="NF041359">
    <property type="entry name" value="GntG_guanitoxin"/>
    <property type="match status" value="1"/>
</dbReference>
<gene>
    <name evidence="7" type="ORF">PPAR00522_LOCUS6177</name>
</gene>
<comment type="similarity">
    <text evidence="2">Belongs to the threonine aldolase family.</text>
</comment>
<dbReference type="PIRSF" id="PIRSF017617">
    <property type="entry name" value="Thr_aldolase"/>
    <property type="match status" value="1"/>
</dbReference>
<sequence>MSGTRKVIDLRSDTVTKPTKPMLEAMMNAEVGDDVWGDDPTVNKLQEIAAKMFGFEAGLFCPSGTMSNQIAIKVHTQPGDEVICSDSSHIYIYESGGIALNSGVQSKLLPSVRGKITAAQVADSFNADDIHYPPSRLVSLENTANQGGGSFYTLEEMQSISSVCRAAGVSLHLDGARIFNAALAAGFEPSILGLIFDSVSICLSKGLGCPVGSILLGSLPFIKRARRFRKAFGGGMRQAGFLAAAGIYALEHNVKRLEEDHVRAKQLGEVLKGCQDVVEEVYPIDTNIVLVRLKLGFKVEKSIEILNRHGILASDMGHKYLRFVTHLHITDEDIETAAKAIVASLAELARAE</sequence>
<evidence type="ECO:0000256" key="5">
    <source>
        <dbReference type="PIRSR" id="PIRSR017617-1"/>
    </source>
</evidence>
<comment type="cofactor">
    <cofactor evidence="1">
        <name>pyridoxal 5'-phosphate</name>
        <dbReference type="ChEBI" id="CHEBI:597326"/>
    </cofactor>
</comment>
<dbReference type="InterPro" id="IPR015422">
    <property type="entry name" value="PyrdxlP-dep_Trfase_small"/>
</dbReference>
<dbReference type="AlphaFoldDB" id="A0A7S0YAR5"/>
<feature type="domain" description="Aromatic amino acid beta-eliminating lyase/threonine aldolase" evidence="6">
    <location>
        <begin position="9"/>
        <end position="291"/>
    </location>
</feature>
<evidence type="ECO:0000256" key="1">
    <source>
        <dbReference type="ARBA" id="ARBA00001933"/>
    </source>
</evidence>
<name>A0A7S0YAR5_9CHLO</name>
<dbReference type="GO" id="GO:0006545">
    <property type="term" value="P:glycine biosynthetic process"/>
    <property type="evidence" value="ECO:0007669"/>
    <property type="project" value="TreeGrafter"/>
</dbReference>
<evidence type="ECO:0000256" key="2">
    <source>
        <dbReference type="ARBA" id="ARBA00006966"/>
    </source>
</evidence>
<dbReference type="CDD" id="cd06502">
    <property type="entry name" value="TA_like"/>
    <property type="match status" value="1"/>
</dbReference>
<dbReference type="FunFam" id="3.40.640.10:FF:000030">
    <property type="entry name" value="Low-specificity L-threonine aldolase"/>
    <property type="match status" value="1"/>
</dbReference>
<dbReference type="Gene3D" id="3.90.1150.10">
    <property type="entry name" value="Aspartate Aminotransferase, domain 1"/>
    <property type="match status" value="1"/>
</dbReference>
<dbReference type="Gene3D" id="3.40.640.10">
    <property type="entry name" value="Type I PLP-dependent aspartate aminotransferase-like (Major domain)"/>
    <property type="match status" value="1"/>
</dbReference>
<keyword evidence="4" id="KW-0456">Lyase</keyword>
<keyword evidence="3" id="KW-0663">Pyridoxal phosphate</keyword>